<dbReference type="AlphaFoldDB" id="A0A9P0AAG5"/>
<name>A0A9P0AAG5_BEMTA</name>
<evidence type="ECO:0000313" key="2">
    <source>
        <dbReference type="Proteomes" id="UP001152759"/>
    </source>
</evidence>
<reference evidence="1" key="1">
    <citation type="submission" date="2021-12" db="EMBL/GenBank/DDBJ databases">
        <authorList>
            <person name="King R."/>
        </authorList>
    </citation>
    <scope>NUCLEOTIDE SEQUENCE</scope>
</reference>
<evidence type="ECO:0000313" key="1">
    <source>
        <dbReference type="EMBL" id="CAH0388328.1"/>
    </source>
</evidence>
<keyword evidence="2" id="KW-1185">Reference proteome</keyword>
<accession>A0A9P0AAG5</accession>
<dbReference type="EMBL" id="OU963865">
    <property type="protein sequence ID" value="CAH0388328.1"/>
    <property type="molecule type" value="Genomic_DNA"/>
</dbReference>
<proteinExistence type="predicted"/>
<sequence length="109" mass="12174">MYNGANGKSRTDLNGNTHSLSFPVHAPGNGVLPTLRKTADPNSLMRLLLPSLNSALGFSRSGLGPEDTLTELLNHFNYILRLHGHENTHTRPFHTRIRIRPVWKEVPDV</sequence>
<protein>
    <submittedName>
        <fullName evidence="1">Uncharacterized protein</fullName>
    </submittedName>
</protein>
<organism evidence="1 2">
    <name type="scientific">Bemisia tabaci</name>
    <name type="common">Sweetpotato whitefly</name>
    <name type="synonym">Aleurodes tabaci</name>
    <dbReference type="NCBI Taxonomy" id="7038"/>
    <lineage>
        <taxon>Eukaryota</taxon>
        <taxon>Metazoa</taxon>
        <taxon>Ecdysozoa</taxon>
        <taxon>Arthropoda</taxon>
        <taxon>Hexapoda</taxon>
        <taxon>Insecta</taxon>
        <taxon>Pterygota</taxon>
        <taxon>Neoptera</taxon>
        <taxon>Paraneoptera</taxon>
        <taxon>Hemiptera</taxon>
        <taxon>Sternorrhyncha</taxon>
        <taxon>Aleyrodoidea</taxon>
        <taxon>Aleyrodidae</taxon>
        <taxon>Aleyrodinae</taxon>
        <taxon>Bemisia</taxon>
    </lineage>
</organism>
<dbReference type="Proteomes" id="UP001152759">
    <property type="component" value="Chromosome 4"/>
</dbReference>
<gene>
    <name evidence="1" type="ORF">BEMITA_LOCUS7246</name>
</gene>